<dbReference type="EMBL" id="JAOPHQ010001435">
    <property type="protein sequence ID" value="KAK0150805.1"/>
    <property type="molecule type" value="Genomic_DNA"/>
</dbReference>
<name>A0AA47N2R6_MERPO</name>
<proteinExistence type="predicted"/>
<keyword evidence="2" id="KW-1185">Reference proteome</keyword>
<accession>A0AA47N2R6</accession>
<evidence type="ECO:0000313" key="1">
    <source>
        <dbReference type="EMBL" id="KAK0150805.1"/>
    </source>
</evidence>
<reference evidence="1" key="1">
    <citation type="journal article" date="2023" name="Front. Mar. Sci.">
        <title>A new Merluccius polli reference genome to investigate the effects of global change in West African waters.</title>
        <authorList>
            <person name="Mateo J.L."/>
            <person name="Blanco-Fernandez C."/>
            <person name="Garcia-Vazquez E."/>
            <person name="Machado-Schiaffino G."/>
        </authorList>
    </citation>
    <scope>NUCLEOTIDE SEQUENCE</scope>
    <source>
        <strain evidence="1">C29</strain>
        <tissue evidence="1">Fin</tissue>
    </source>
</reference>
<dbReference type="Proteomes" id="UP001174136">
    <property type="component" value="Unassembled WGS sequence"/>
</dbReference>
<gene>
    <name evidence="1" type="ORF">N1851_008071</name>
</gene>
<dbReference type="AlphaFoldDB" id="A0AA47N2R6"/>
<sequence>MSPCFQQTVMCTILGAFSSNPYEMNGKFALALILTLQVSMSLCQVPPPSEELVKKYEDMKSTFYSRLIKGFETARAQLAPMVQQMGTDQQEAKEYLEAVQVHPKFQGAVKIASGLAQEASPVVEKARIAALGHYEYYLRPYIGAYLDDSITQIKSVLDKVLPAQ</sequence>
<evidence type="ECO:0000313" key="2">
    <source>
        <dbReference type="Proteomes" id="UP001174136"/>
    </source>
</evidence>
<protein>
    <recommendedName>
        <fullName evidence="3">Apolipoprotein A-II</fullName>
    </recommendedName>
</protein>
<organism evidence="1 2">
    <name type="scientific">Merluccius polli</name>
    <name type="common">Benguela hake</name>
    <name type="synonym">Merluccius cadenati</name>
    <dbReference type="NCBI Taxonomy" id="89951"/>
    <lineage>
        <taxon>Eukaryota</taxon>
        <taxon>Metazoa</taxon>
        <taxon>Chordata</taxon>
        <taxon>Craniata</taxon>
        <taxon>Vertebrata</taxon>
        <taxon>Euteleostomi</taxon>
        <taxon>Actinopterygii</taxon>
        <taxon>Neopterygii</taxon>
        <taxon>Teleostei</taxon>
        <taxon>Neoteleostei</taxon>
        <taxon>Acanthomorphata</taxon>
        <taxon>Zeiogadaria</taxon>
        <taxon>Gadariae</taxon>
        <taxon>Gadiformes</taxon>
        <taxon>Gadoidei</taxon>
        <taxon>Merlucciidae</taxon>
        <taxon>Merluccius</taxon>
    </lineage>
</organism>
<comment type="caution">
    <text evidence="1">The sequence shown here is derived from an EMBL/GenBank/DDBJ whole genome shotgun (WGS) entry which is preliminary data.</text>
</comment>
<evidence type="ECO:0008006" key="3">
    <source>
        <dbReference type="Google" id="ProtNLM"/>
    </source>
</evidence>